<feature type="compositionally biased region" description="Polar residues" evidence="1">
    <location>
        <begin position="241"/>
        <end position="263"/>
    </location>
</feature>
<feature type="chain" id="PRO_5043026374" evidence="2">
    <location>
        <begin position="28"/>
        <end position="374"/>
    </location>
</feature>
<feature type="region of interest" description="Disordered" evidence="1">
    <location>
        <begin position="184"/>
        <end position="271"/>
    </location>
</feature>
<proteinExistence type="predicted"/>
<reference evidence="3" key="1">
    <citation type="submission" date="2023-06" db="EMBL/GenBank/DDBJ databases">
        <title>Black Yeasts Isolated from many extreme environments.</title>
        <authorList>
            <person name="Coleine C."/>
            <person name="Stajich J.E."/>
            <person name="Selbmann L."/>
        </authorList>
    </citation>
    <scope>NUCLEOTIDE SEQUENCE</scope>
    <source>
        <strain evidence="3">CCFEE 5200</strain>
    </source>
</reference>
<comment type="caution">
    <text evidence="3">The sequence shown here is derived from an EMBL/GenBank/DDBJ whole genome shotgun (WGS) entry which is preliminary data.</text>
</comment>
<feature type="compositionally biased region" description="Polar residues" evidence="1">
    <location>
        <begin position="218"/>
        <end position="227"/>
    </location>
</feature>
<feature type="compositionally biased region" description="Low complexity" evidence="1">
    <location>
        <begin position="77"/>
        <end position="87"/>
    </location>
</feature>
<name>A0AAN6HBT6_9PEZI</name>
<sequence>MPPTALLERVCTLLLVMFESTPPYPLGADGTPGSVNMPSTTFDGYSRPPASFSPDKAEDLGRATLERLQIPNNGPTSSSSSAMASNSRFDGDFQQAQASRMRASMLLTAAVTKRNALRASALEAQIRYDALLTLRGSDLRFVRDVQHAWRVYKDAEAALATAEQRLVTAQRELMAAHTRLRRLEDMRREEEDTTSGANRGSHARYSNVRSEGPYGRRTGNNDSWTEYQKSRDQYRDRQQEKNQGGSSRRRSASPQFVPLSTPSAPKKQRANRITTNQIQAWHAACTEAFKDKTAMRAFPEPPTETCSDLTCASTSRTLKACKCNIKKGFAGRSTLKTDRLQFHPDKFSAVPEDVREQIKKAAGEIFVMVNGMLN</sequence>
<keyword evidence="2" id="KW-0732">Signal</keyword>
<feature type="compositionally biased region" description="Basic and acidic residues" evidence="1">
    <location>
        <begin position="228"/>
        <end position="240"/>
    </location>
</feature>
<dbReference type="EMBL" id="JAUJLE010000254">
    <property type="protein sequence ID" value="KAK0964761.1"/>
    <property type="molecule type" value="Genomic_DNA"/>
</dbReference>
<dbReference type="AlphaFoldDB" id="A0AAN6HBT6"/>
<protein>
    <submittedName>
        <fullName evidence="3">Uncharacterized protein</fullName>
    </submittedName>
</protein>
<keyword evidence="4" id="KW-1185">Reference proteome</keyword>
<evidence type="ECO:0000313" key="3">
    <source>
        <dbReference type="EMBL" id="KAK0964761.1"/>
    </source>
</evidence>
<organism evidence="3 4">
    <name type="scientific">Friedmanniomyces endolithicus</name>
    <dbReference type="NCBI Taxonomy" id="329885"/>
    <lineage>
        <taxon>Eukaryota</taxon>
        <taxon>Fungi</taxon>
        <taxon>Dikarya</taxon>
        <taxon>Ascomycota</taxon>
        <taxon>Pezizomycotina</taxon>
        <taxon>Dothideomycetes</taxon>
        <taxon>Dothideomycetidae</taxon>
        <taxon>Mycosphaerellales</taxon>
        <taxon>Teratosphaeriaceae</taxon>
        <taxon>Friedmanniomyces</taxon>
    </lineage>
</organism>
<feature type="signal peptide" evidence="2">
    <location>
        <begin position="1"/>
        <end position="27"/>
    </location>
</feature>
<dbReference type="Proteomes" id="UP001175353">
    <property type="component" value="Unassembled WGS sequence"/>
</dbReference>
<feature type="region of interest" description="Disordered" evidence="1">
    <location>
        <begin position="67"/>
        <end position="87"/>
    </location>
</feature>
<evidence type="ECO:0000256" key="2">
    <source>
        <dbReference type="SAM" id="SignalP"/>
    </source>
</evidence>
<evidence type="ECO:0000313" key="4">
    <source>
        <dbReference type="Proteomes" id="UP001175353"/>
    </source>
</evidence>
<evidence type="ECO:0000256" key="1">
    <source>
        <dbReference type="SAM" id="MobiDB-lite"/>
    </source>
</evidence>
<gene>
    <name evidence="3" type="ORF">LTR91_018309</name>
</gene>
<accession>A0AAN6HBT6</accession>